<sequence>MDSDLSQMNRSNNIAPTSGAFFQSAQHFKVESSVFVGHQINIYHSDIAFLEKLALYIISGASFNSSTRDPPPRCHPQTRTTILQRIHKFLATAIAPKRILWLCGYAGVGKSAIVQTVAESFSMPTQALGYHLGAAVFFSGPNNHNDPKWLFPTMAYQLATQSPAYREFIISQLATDPLLCEKSMAEQFRLLLVVPFAERRIDRDAGSLVIMLDGLDECKGDREQVEIITLVSRFIIQHPDVPILWVIASRPEPHIRNAFSRFPTFLEETVPIDSDEACKDVELYLHRSFDKIQEDYPECFSAQVQWPSEKQFLILSTVTSGHFALATTAVCFMEDPEYGNPVLRLEEVLAVVDYHSAAGVKGTANPLAALDTLYTRILSSISKDILPTTLRILAYNHLGSLSSPNLRALANFWRLGQSDVYSALRKLHSVLSVPTPDLVDDHNIRICHRSFSDYLQDSKRSGSFYLYSRERYGDWLPAGVRILYQAVSPGGLIPEKILLSWLPLEEKDKTQRHILKNALQAVGGNFLGAPEPVQCEVLPHLAYILKHLDLVEASSIVRSSGFYIHFYYRFREFLDDPRSCELGIARVVHADQLDSSHIAMDRPCFVFLQEAALEEPSTDKRGFNPLDIIPWEQRESGELAEQVTERGIWCHAVGSLNPDGMKQILLDVRSLSVDEPSSEVYIWGFGEKRVILFERKFTVGPVKQKCIYIVPYPEP</sequence>
<reference evidence="3 4" key="1">
    <citation type="journal article" date="2020" name="ISME J.">
        <title>Uncovering the hidden diversity of litter-decomposition mechanisms in mushroom-forming fungi.</title>
        <authorList>
            <person name="Floudas D."/>
            <person name="Bentzer J."/>
            <person name="Ahren D."/>
            <person name="Johansson T."/>
            <person name="Persson P."/>
            <person name="Tunlid A."/>
        </authorList>
    </citation>
    <scope>NUCLEOTIDE SEQUENCE [LARGE SCALE GENOMIC DNA]</scope>
    <source>
        <strain evidence="3 4">CBS 146.42</strain>
    </source>
</reference>
<evidence type="ECO:0000313" key="4">
    <source>
        <dbReference type="Proteomes" id="UP000559027"/>
    </source>
</evidence>
<dbReference type="Gene3D" id="3.40.50.300">
    <property type="entry name" value="P-loop containing nucleotide triphosphate hydrolases"/>
    <property type="match status" value="1"/>
</dbReference>
<keyword evidence="4" id="KW-1185">Reference proteome</keyword>
<dbReference type="PANTHER" id="PTHR10039">
    <property type="entry name" value="AMELOGENIN"/>
    <property type="match status" value="1"/>
</dbReference>
<dbReference type="Proteomes" id="UP000559027">
    <property type="component" value="Unassembled WGS sequence"/>
</dbReference>
<organism evidence="3 4">
    <name type="scientific">Leucocoprinus leucothites</name>
    <dbReference type="NCBI Taxonomy" id="201217"/>
    <lineage>
        <taxon>Eukaryota</taxon>
        <taxon>Fungi</taxon>
        <taxon>Dikarya</taxon>
        <taxon>Basidiomycota</taxon>
        <taxon>Agaricomycotina</taxon>
        <taxon>Agaricomycetes</taxon>
        <taxon>Agaricomycetidae</taxon>
        <taxon>Agaricales</taxon>
        <taxon>Agaricineae</taxon>
        <taxon>Agaricaceae</taxon>
        <taxon>Leucocoprinus</taxon>
    </lineage>
</organism>
<keyword evidence="1" id="KW-0677">Repeat</keyword>
<dbReference type="InterPro" id="IPR056884">
    <property type="entry name" value="NPHP3-like_N"/>
</dbReference>
<dbReference type="InterPro" id="IPR027417">
    <property type="entry name" value="P-loop_NTPase"/>
</dbReference>
<protein>
    <recommendedName>
        <fullName evidence="2">Nephrocystin 3-like N-terminal domain-containing protein</fullName>
    </recommendedName>
</protein>
<evidence type="ECO:0000259" key="2">
    <source>
        <dbReference type="Pfam" id="PF24883"/>
    </source>
</evidence>
<evidence type="ECO:0000256" key="1">
    <source>
        <dbReference type="ARBA" id="ARBA00022737"/>
    </source>
</evidence>
<dbReference type="EMBL" id="JAACJO010000016">
    <property type="protein sequence ID" value="KAF5349543.1"/>
    <property type="molecule type" value="Genomic_DNA"/>
</dbReference>
<dbReference type="AlphaFoldDB" id="A0A8H5FUT4"/>
<dbReference type="OrthoDB" id="3038309at2759"/>
<accession>A0A8H5FUT4</accession>
<proteinExistence type="predicted"/>
<dbReference type="SUPFAM" id="SSF52540">
    <property type="entry name" value="P-loop containing nucleoside triphosphate hydrolases"/>
    <property type="match status" value="1"/>
</dbReference>
<feature type="domain" description="Nephrocystin 3-like N-terminal" evidence="2">
    <location>
        <begin position="96"/>
        <end position="250"/>
    </location>
</feature>
<gene>
    <name evidence="3" type="ORF">D9756_008849</name>
</gene>
<evidence type="ECO:0000313" key="3">
    <source>
        <dbReference type="EMBL" id="KAF5349543.1"/>
    </source>
</evidence>
<name>A0A8H5FUT4_9AGAR</name>
<comment type="caution">
    <text evidence="3">The sequence shown here is derived from an EMBL/GenBank/DDBJ whole genome shotgun (WGS) entry which is preliminary data.</text>
</comment>
<dbReference type="Pfam" id="PF24883">
    <property type="entry name" value="NPHP3_N"/>
    <property type="match status" value="1"/>
</dbReference>